<accession>A0ABU0TWL3</accession>
<proteinExistence type="predicted"/>
<sequence length="145" mass="15616">MNMEIASELDKFRNSININLAVGALADEELPVVNNDGHHPVVAALSDELLAVLLGRIEKVGGYANVFVSSENRVTMLAFIDSSCAIGAAEAEDLASDGERPGVDATVETFLDYLMMKPNGVRLPARLDDERPYIPAPKDIQFASV</sequence>
<evidence type="ECO:0000313" key="2">
    <source>
        <dbReference type="Proteomes" id="UP001226691"/>
    </source>
</evidence>
<protein>
    <submittedName>
        <fullName evidence="1">Uncharacterized protein</fullName>
    </submittedName>
</protein>
<comment type="caution">
    <text evidence="1">The sequence shown here is derived from an EMBL/GenBank/DDBJ whole genome shotgun (WGS) entry which is preliminary data.</text>
</comment>
<gene>
    <name evidence="1" type="ORF">QE412_002607</name>
</gene>
<organism evidence="1 2">
    <name type="scientific">Microbacterium trichothecenolyticum</name>
    <name type="common">Aureobacterium trichothecenolyticum</name>
    <dbReference type="NCBI Taxonomy" id="69370"/>
    <lineage>
        <taxon>Bacteria</taxon>
        <taxon>Bacillati</taxon>
        <taxon>Actinomycetota</taxon>
        <taxon>Actinomycetes</taxon>
        <taxon>Micrococcales</taxon>
        <taxon>Microbacteriaceae</taxon>
        <taxon>Microbacterium</taxon>
    </lineage>
</organism>
<keyword evidence="2" id="KW-1185">Reference proteome</keyword>
<dbReference type="RefSeq" id="WP_307484420.1">
    <property type="nucleotide sequence ID" value="NZ_JAUTBF010000001.1"/>
</dbReference>
<dbReference type="Proteomes" id="UP001226691">
    <property type="component" value="Unassembled WGS sequence"/>
</dbReference>
<dbReference type="EMBL" id="JAUTBF010000001">
    <property type="protein sequence ID" value="MDQ1124034.1"/>
    <property type="molecule type" value="Genomic_DNA"/>
</dbReference>
<name>A0ABU0TWL3_MICTR</name>
<reference evidence="1 2" key="1">
    <citation type="submission" date="2023-07" db="EMBL/GenBank/DDBJ databases">
        <title>Functional and genomic diversity of the sorghum phyllosphere microbiome.</title>
        <authorList>
            <person name="Shade A."/>
        </authorList>
    </citation>
    <scope>NUCLEOTIDE SEQUENCE [LARGE SCALE GENOMIC DNA]</scope>
    <source>
        <strain evidence="1 2">SORGH_AS_1207</strain>
    </source>
</reference>
<evidence type="ECO:0000313" key="1">
    <source>
        <dbReference type="EMBL" id="MDQ1124034.1"/>
    </source>
</evidence>